<dbReference type="CDD" id="cd00037">
    <property type="entry name" value="CLECT"/>
    <property type="match status" value="2"/>
</dbReference>
<comment type="caution">
    <text evidence="3">The sequence shown here is derived from an EMBL/GenBank/DDBJ whole genome shotgun (WGS) entry which is preliminary data.</text>
</comment>
<dbReference type="InterPro" id="IPR001304">
    <property type="entry name" value="C-type_lectin-like"/>
</dbReference>
<protein>
    <recommendedName>
        <fullName evidence="2">C-type lectin domain-containing protein</fullName>
    </recommendedName>
</protein>
<name>A0AAE1FL23_PETCI</name>
<evidence type="ECO:0000313" key="4">
    <source>
        <dbReference type="Proteomes" id="UP001286313"/>
    </source>
</evidence>
<dbReference type="EMBL" id="JAWQEG010001866">
    <property type="protein sequence ID" value="KAK3876150.1"/>
    <property type="molecule type" value="Genomic_DNA"/>
</dbReference>
<feature type="signal peptide" evidence="1">
    <location>
        <begin position="1"/>
        <end position="19"/>
    </location>
</feature>
<dbReference type="InterPro" id="IPR016186">
    <property type="entry name" value="C-type_lectin-like/link_sf"/>
</dbReference>
<keyword evidence="4" id="KW-1185">Reference proteome</keyword>
<dbReference type="InterPro" id="IPR016187">
    <property type="entry name" value="CTDL_fold"/>
</dbReference>
<dbReference type="Proteomes" id="UP001286313">
    <property type="component" value="Unassembled WGS sequence"/>
</dbReference>
<reference evidence="3" key="1">
    <citation type="submission" date="2023-10" db="EMBL/GenBank/DDBJ databases">
        <title>Genome assemblies of two species of porcelain crab, Petrolisthes cinctipes and Petrolisthes manimaculis (Anomura: Porcellanidae).</title>
        <authorList>
            <person name="Angst P."/>
        </authorList>
    </citation>
    <scope>NUCLEOTIDE SEQUENCE</scope>
    <source>
        <strain evidence="3">PB745_01</strain>
        <tissue evidence="3">Gill</tissue>
    </source>
</reference>
<evidence type="ECO:0000256" key="1">
    <source>
        <dbReference type="SAM" id="SignalP"/>
    </source>
</evidence>
<evidence type="ECO:0000259" key="2">
    <source>
        <dbReference type="PROSITE" id="PS50041"/>
    </source>
</evidence>
<evidence type="ECO:0000313" key="3">
    <source>
        <dbReference type="EMBL" id="KAK3876150.1"/>
    </source>
</evidence>
<gene>
    <name evidence="3" type="ORF">Pcinc_019032</name>
</gene>
<dbReference type="Pfam" id="PF00059">
    <property type="entry name" value="Lectin_C"/>
    <property type="match status" value="2"/>
</dbReference>
<organism evidence="3 4">
    <name type="scientific">Petrolisthes cinctipes</name>
    <name type="common">Flat porcelain crab</name>
    <dbReference type="NCBI Taxonomy" id="88211"/>
    <lineage>
        <taxon>Eukaryota</taxon>
        <taxon>Metazoa</taxon>
        <taxon>Ecdysozoa</taxon>
        <taxon>Arthropoda</taxon>
        <taxon>Crustacea</taxon>
        <taxon>Multicrustacea</taxon>
        <taxon>Malacostraca</taxon>
        <taxon>Eumalacostraca</taxon>
        <taxon>Eucarida</taxon>
        <taxon>Decapoda</taxon>
        <taxon>Pleocyemata</taxon>
        <taxon>Anomura</taxon>
        <taxon>Galatheoidea</taxon>
        <taxon>Porcellanidae</taxon>
        <taxon>Petrolisthes</taxon>
    </lineage>
</organism>
<dbReference type="SUPFAM" id="SSF56436">
    <property type="entry name" value="C-type lectin-like"/>
    <property type="match status" value="2"/>
</dbReference>
<feature type="chain" id="PRO_5042273129" description="C-type lectin domain-containing protein" evidence="1">
    <location>
        <begin position="20"/>
        <end position="312"/>
    </location>
</feature>
<feature type="domain" description="C-type lectin" evidence="2">
    <location>
        <begin position="186"/>
        <end position="308"/>
    </location>
</feature>
<dbReference type="InterPro" id="IPR050111">
    <property type="entry name" value="C-type_lectin/snaclec_domain"/>
</dbReference>
<sequence length="312" mass="35218">MKVILVVAAVAVVVVFVVAGDCTWSQDINSRSWDESVICPEPYTLIGNTTCLYISQWGVVRNWSAAQTYCSVYEGELAVINDCALLGEVWTLTQHVLNLTGNFWVGGSDAEAEDSWVWERTVKNVPMGVPFWLPGHPDGDTDENKLMIADNGYFTDANETQEHFFICQDFSTLGSITGCNAPYILIGSSCFYIPPWEVLRNWQDAQEYCIEGLLGELAVISDCDTLGQVWNWIHYDLNMTGSFWVGGSDSAMEGTWVWERVWQRVPMGVPYWLHGQPDGDNAENKLIIAKNGFFDDENESQENYFICQYFLD</sequence>
<feature type="domain" description="C-type lectin" evidence="2">
    <location>
        <begin position="47"/>
        <end position="168"/>
    </location>
</feature>
<dbReference type="PANTHER" id="PTHR22803">
    <property type="entry name" value="MANNOSE, PHOSPHOLIPASE, LECTIN RECEPTOR RELATED"/>
    <property type="match status" value="1"/>
</dbReference>
<proteinExistence type="predicted"/>
<keyword evidence="1" id="KW-0732">Signal</keyword>
<dbReference type="AlphaFoldDB" id="A0AAE1FL23"/>
<dbReference type="Gene3D" id="3.10.100.10">
    <property type="entry name" value="Mannose-Binding Protein A, subunit A"/>
    <property type="match status" value="2"/>
</dbReference>
<dbReference type="SMART" id="SM00034">
    <property type="entry name" value="CLECT"/>
    <property type="match status" value="2"/>
</dbReference>
<dbReference type="PROSITE" id="PS50041">
    <property type="entry name" value="C_TYPE_LECTIN_2"/>
    <property type="match status" value="2"/>
</dbReference>
<accession>A0AAE1FL23</accession>